<sequence length="153" mass="17489">MLQSGAQEGIPSHELQQFLNQEDNRARILEVGDRIVDPRSIGLAYEVFKSRCAHVSNMASVVEPATIMRHGSLTGGWPEVPKRLFDFGWLIARWLESDEVKKDLILDRIYNRILLVVPIVLRHVARMTGGHRTRVFYYPDFSAILMKIDGSSR</sequence>
<dbReference type="EMBL" id="UZAH01037261">
    <property type="protein sequence ID" value="VDP48782.1"/>
    <property type="molecule type" value="Genomic_DNA"/>
</dbReference>
<dbReference type="WBParaSite" id="HPBE_0002504801-mRNA-1">
    <property type="protein sequence ID" value="HPBE_0002504801-mRNA-1"/>
    <property type="gene ID" value="HPBE_0002504801"/>
</dbReference>
<evidence type="ECO:0000313" key="2">
    <source>
        <dbReference type="Proteomes" id="UP000050761"/>
    </source>
</evidence>
<organism evidence="2 3">
    <name type="scientific">Heligmosomoides polygyrus</name>
    <name type="common">Parasitic roundworm</name>
    <dbReference type="NCBI Taxonomy" id="6339"/>
    <lineage>
        <taxon>Eukaryota</taxon>
        <taxon>Metazoa</taxon>
        <taxon>Ecdysozoa</taxon>
        <taxon>Nematoda</taxon>
        <taxon>Chromadorea</taxon>
        <taxon>Rhabditida</taxon>
        <taxon>Rhabditina</taxon>
        <taxon>Rhabditomorpha</taxon>
        <taxon>Strongyloidea</taxon>
        <taxon>Heligmosomidae</taxon>
        <taxon>Heligmosomoides</taxon>
    </lineage>
</organism>
<keyword evidence="2" id="KW-1185">Reference proteome</keyword>
<evidence type="ECO:0000313" key="1">
    <source>
        <dbReference type="EMBL" id="VDP48782.1"/>
    </source>
</evidence>
<protein>
    <submittedName>
        <fullName evidence="3">DUF2236 domain-containing protein</fullName>
    </submittedName>
</protein>
<dbReference type="Proteomes" id="UP000050761">
    <property type="component" value="Unassembled WGS sequence"/>
</dbReference>
<name>A0A183GQS8_HELPZ</name>
<reference evidence="3" key="2">
    <citation type="submission" date="2019-09" db="UniProtKB">
        <authorList>
            <consortium name="WormBaseParasite"/>
        </authorList>
    </citation>
    <scope>IDENTIFICATION</scope>
</reference>
<dbReference type="OrthoDB" id="5866377at2759"/>
<accession>A0A183GQS8</accession>
<reference evidence="1 2" key="1">
    <citation type="submission" date="2018-11" db="EMBL/GenBank/DDBJ databases">
        <authorList>
            <consortium name="Pathogen Informatics"/>
        </authorList>
    </citation>
    <scope>NUCLEOTIDE SEQUENCE [LARGE SCALE GENOMIC DNA]</scope>
</reference>
<proteinExistence type="predicted"/>
<accession>A0A3P8DBV1</accession>
<gene>
    <name evidence="1" type="ORF">HPBE_LOCUS25047</name>
</gene>
<evidence type="ECO:0000313" key="3">
    <source>
        <dbReference type="WBParaSite" id="HPBE_0002504801-mRNA-1"/>
    </source>
</evidence>
<dbReference type="AlphaFoldDB" id="A0A183GQS8"/>